<feature type="compositionally biased region" description="Low complexity" evidence="1">
    <location>
        <begin position="293"/>
        <end position="303"/>
    </location>
</feature>
<organism evidence="2 3">
    <name type="scientific">Rhizopus stolonifer</name>
    <name type="common">Rhizopus nigricans</name>
    <dbReference type="NCBI Taxonomy" id="4846"/>
    <lineage>
        <taxon>Eukaryota</taxon>
        <taxon>Fungi</taxon>
        <taxon>Fungi incertae sedis</taxon>
        <taxon>Mucoromycota</taxon>
        <taxon>Mucoromycotina</taxon>
        <taxon>Mucoromycetes</taxon>
        <taxon>Mucorales</taxon>
        <taxon>Mucorineae</taxon>
        <taxon>Rhizopodaceae</taxon>
        <taxon>Rhizopus</taxon>
    </lineage>
</organism>
<feature type="compositionally biased region" description="Basic and acidic residues" evidence="1">
    <location>
        <begin position="264"/>
        <end position="291"/>
    </location>
</feature>
<name>A0A367KYA7_RHIST</name>
<evidence type="ECO:0008006" key="4">
    <source>
        <dbReference type="Google" id="ProtNLM"/>
    </source>
</evidence>
<feature type="compositionally biased region" description="Basic and acidic residues" evidence="1">
    <location>
        <begin position="307"/>
        <end position="320"/>
    </location>
</feature>
<dbReference type="PANTHER" id="PTHR16019">
    <property type="entry name" value="SYNAPSE-ASSOCIATED PROTEIN"/>
    <property type="match status" value="1"/>
</dbReference>
<dbReference type="AlphaFoldDB" id="A0A367KYA7"/>
<feature type="region of interest" description="Disordered" evidence="1">
    <location>
        <begin position="258"/>
        <end position="330"/>
    </location>
</feature>
<keyword evidence="3" id="KW-1185">Reference proteome</keyword>
<dbReference type="EMBL" id="PJQM01000022">
    <property type="protein sequence ID" value="RCI07166.1"/>
    <property type="molecule type" value="Genomic_DNA"/>
</dbReference>
<dbReference type="Gene3D" id="1.10.3970.10">
    <property type="entry name" value="BSD domain"/>
    <property type="match status" value="1"/>
</dbReference>
<sequence>MDDIYQYASATSNHNNNEQEDVILQAFNNMGWGKKWMSLVDTVKKQSEAFVEGTRSDLKEFAQVLTEDVEGEEEEEDNSLELIRESLASINTVNFTSLKDGLLNTLEQQLPTQVQAVRLPENMNLSHLKEGLAKGTQSAEHYLQTFGTDVISALKNTVTVIAPEEQQEAVNNPRIFATRKEALLAKMQTNEDTYMKEPEEEEKKALEKFSESFKIEEHTEKVAQLLNTYPELRETMDKLGKFTLQDEQKRQLIVQSVKEEDDNDFKWDSDDEETTVKEEKRSSEDTDDFSHISETSSTPQQQTTEDEWVKTEKKKEKKEEQQEDEDSDWE</sequence>
<feature type="compositionally biased region" description="Acidic residues" evidence="1">
    <location>
        <begin position="321"/>
        <end position="330"/>
    </location>
</feature>
<dbReference type="SUPFAM" id="SSF140383">
    <property type="entry name" value="BSD domain-like"/>
    <property type="match status" value="1"/>
</dbReference>
<accession>A0A367KYA7</accession>
<proteinExistence type="predicted"/>
<evidence type="ECO:0000256" key="1">
    <source>
        <dbReference type="SAM" id="MobiDB-lite"/>
    </source>
</evidence>
<dbReference type="InterPro" id="IPR051494">
    <property type="entry name" value="BSD_domain-containing"/>
</dbReference>
<dbReference type="GO" id="GO:0005737">
    <property type="term" value="C:cytoplasm"/>
    <property type="evidence" value="ECO:0007669"/>
    <property type="project" value="TreeGrafter"/>
</dbReference>
<dbReference type="Proteomes" id="UP000253551">
    <property type="component" value="Unassembled WGS sequence"/>
</dbReference>
<dbReference type="OrthoDB" id="73788at2759"/>
<dbReference type="PANTHER" id="PTHR16019:SF5">
    <property type="entry name" value="BSD DOMAIN-CONTAINING PROTEIN 1"/>
    <property type="match status" value="1"/>
</dbReference>
<gene>
    <name evidence="2" type="ORF">CU098_013589</name>
</gene>
<evidence type="ECO:0000313" key="2">
    <source>
        <dbReference type="EMBL" id="RCI07166.1"/>
    </source>
</evidence>
<reference evidence="2 3" key="1">
    <citation type="journal article" date="2018" name="G3 (Bethesda)">
        <title>Phylogenetic and Phylogenomic Definition of Rhizopus Species.</title>
        <authorList>
            <person name="Gryganskyi A.P."/>
            <person name="Golan J."/>
            <person name="Dolatabadi S."/>
            <person name="Mondo S."/>
            <person name="Robb S."/>
            <person name="Idnurm A."/>
            <person name="Muszewska A."/>
            <person name="Steczkiewicz K."/>
            <person name="Masonjones S."/>
            <person name="Liao H.L."/>
            <person name="Gajdeczka M.T."/>
            <person name="Anike F."/>
            <person name="Vuek A."/>
            <person name="Anishchenko I.M."/>
            <person name="Voigt K."/>
            <person name="de Hoog G.S."/>
            <person name="Smith M.E."/>
            <person name="Heitman J."/>
            <person name="Vilgalys R."/>
            <person name="Stajich J.E."/>
        </authorList>
    </citation>
    <scope>NUCLEOTIDE SEQUENCE [LARGE SCALE GENOMIC DNA]</scope>
    <source>
        <strain evidence="2 3">LSU 92-RS-03</strain>
    </source>
</reference>
<evidence type="ECO:0000313" key="3">
    <source>
        <dbReference type="Proteomes" id="UP000253551"/>
    </source>
</evidence>
<protein>
    <recommendedName>
        <fullName evidence="4">BSD domain-containing protein</fullName>
    </recommendedName>
</protein>
<comment type="caution">
    <text evidence="2">The sequence shown here is derived from an EMBL/GenBank/DDBJ whole genome shotgun (WGS) entry which is preliminary data.</text>
</comment>
<dbReference type="InterPro" id="IPR035925">
    <property type="entry name" value="BSD_dom_sf"/>
</dbReference>